<evidence type="ECO:0000313" key="2">
    <source>
        <dbReference type="Proteomes" id="UP001155483"/>
    </source>
</evidence>
<proteinExistence type="predicted"/>
<dbReference type="Proteomes" id="UP001155483">
    <property type="component" value="Unassembled WGS sequence"/>
</dbReference>
<accession>A0A9X2XZW1</accession>
<name>A0A9X2XZW1_9BACT</name>
<keyword evidence="2" id="KW-1185">Reference proteome</keyword>
<dbReference type="EMBL" id="JAOTIF010000035">
    <property type="protein sequence ID" value="MCU7552506.1"/>
    <property type="molecule type" value="Genomic_DNA"/>
</dbReference>
<reference evidence="1" key="2">
    <citation type="submission" date="2023-04" db="EMBL/GenBank/DDBJ databases">
        <title>Paracnuella aquatica gen. nov., sp. nov., a member of the family Chitinophagaceae isolated from a hot spring.</title>
        <authorList>
            <person name="Wang C."/>
        </authorList>
    </citation>
    <scope>NUCLEOTIDE SEQUENCE</scope>
    <source>
        <strain evidence="1">LB-8</strain>
    </source>
</reference>
<dbReference type="AlphaFoldDB" id="A0A9X2XZW1"/>
<evidence type="ECO:0000313" key="1">
    <source>
        <dbReference type="EMBL" id="MCU7552506.1"/>
    </source>
</evidence>
<sequence>MKNTFYVTPIILSFLVACKGESQQVVSQPAVNAITKAVEIKEEPKPEPMLDTITYNKLIKHISNGDSTGRWPVKHEYPKVGAVLPFNRIISYYGNLYSKQMGILGELPKDSMLKKLQGEVKRWTEADSLMPAIPALHYIAVTAQGSPGAAGKYRLRMPFHQIDTVINWAKKINALVFIDIQVGLSTIQQELPEFEKYLAMPQVHLGIDPEFSMKTGAKPGSVIGTYDAADINYASKYLAEIVKKYDLPPKVLVVHRFTQGMVTNYKQIKLQPEVQIVMDMDGWGAPAKKVNTYRQFIYPQPVQFSGFKLFYKNDTKRVGETKVMQPEALLKLTPKPVYIQYQ</sequence>
<dbReference type="PROSITE" id="PS51257">
    <property type="entry name" value="PROKAR_LIPOPROTEIN"/>
    <property type="match status" value="1"/>
</dbReference>
<evidence type="ECO:0008006" key="3">
    <source>
        <dbReference type="Google" id="ProtNLM"/>
    </source>
</evidence>
<comment type="caution">
    <text evidence="1">The sequence shown here is derived from an EMBL/GenBank/DDBJ whole genome shotgun (WGS) entry which is preliminary data.</text>
</comment>
<reference evidence="1" key="1">
    <citation type="submission" date="2022-09" db="EMBL/GenBank/DDBJ databases">
        <authorList>
            <person name="Yuan C."/>
            <person name="Ke Z."/>
        </authorList>
    </citation>
    <scope>NUCLEOTIDE SEQUENCE</scope>
    <source>
        <strain evidence="1">LB-8</strain>
    </source>
</reference>
<organism evidence="1 2">
    <name type="scientific">Paraflavisolibacter caeni</name>
    <dbReference type="NCBI Taxonomy" id="2982496"/>
    <lineage>
        <taxon>Bacteria</taxon>
        <taxon>Pseudomonadati</taxon>
        <taxon>Bacteroidota</taxon>
        <taxon>Chitinophagia</taxon>
        <taxon>Chitinophagales</taxon>
        <taxon>Chitinophagaceae</taxon>
        <taxon>Paraflavisolibacter</taxon>
    </lineage>
</organism>
<dbReference type="RefSeq" id="WP_279299943.1">
    <property type="nucleotide sequence ID" value="NZ_JAOTIF010000035.1"/>
</dbReference>
<gene>
    <name evidence="1" type="ORF">OCK74_25530</name>
</gene>
<protein>
    <recommendedName>
        <fullName evidence="3">Lipoprotein</fullName>
    </recommendedName>
</protein>